<dbReference type="EMBL" id="BTFZ01000013">
    <property type="protein sequence ID" value="GMM37883.1"/>
    <property type="molecule type" value="Genomic_DNA"/>
</dbReference>
<evidence type="ECO:0000256" key="3">
    <source>
        <dbReference type="ARBA" id="ARBA00022989"/>
    </source>
</evidence>
<feature type="transmembrane region" description="Helical" evidence="5">
    <location>
        <begin position="269"/>
        <end position="286"/>
    </location>
</feature>
<dbReference type="SUPFAM" id="SSF103473">
    <property type="entry name" value="MFS general substrate transporter"/>
    <property type="match status" value="1"/>
</dbReference>
<dbReference type="InterPro" id="IPR011701">
    <property type="entry name" value="MFS"/>
</dbReference>
<comment type="subcellular location">
    <subcellularLocation>
        <location evidence="1">Membrane</location>
        <topology evidence="1">Multi-pass membrane protein</topology>
    </subcellularLocation>
</comment>
<organism evidence="6 7">
    <name type="scientific">Saccharomycopsis crataegensis</name>
    <dbReference type="NCBI Taxonomy" id="43959"/>
    <lineage>
        <taxon>Eukaryota</taxon>
        <taxon>Fungi</taxon>
        <taxon>Dikarya</taxon>
        <taxon>Ascomycota</taxon>
        <taxon>Saccharomycotina</taxon>
        <taxon>Saccharomycetes</taxon>
        <taxon>Saccharomycopsidaceae</taxon>
        <taxon>Saccharomycopsis</taxon>
    </lineage>
</organism>
<keyword evidence="3 5" id="KW-1133">Transmembrane helix</keyword>
<feature type="transmembrane region" description="Helical" evidence="5">
    <location>
        <begin position="51"/>
        <end position="71"/>
    </location>
</feature>
<feature type="transmembrane region" description="Helical" evidence="5">
    <location>
        <begin position="146"/>
        <end position="164"/>
    </location>
</feature>
<reference evidence="6 7" key="1">
    <citation type="journal article" date="2023" name="Elife">
        <title>Identification of key yeast species and microbe-microbe interactions impacting larval growth of Drosophila in the wild.</title>
        <authorList>
            <person name="Mure A."/>
            <person name="Sugiura Y."/>
            <person name="Maeda R."/>
            <person name="Honda K."/>
            <person name="Sakurai N."/>
            <person name="Takahashi Y."/>
            <person name="Watada M."/>
            <person name="Katoh T."/>
            <person name="Gotoh A."/>
            <person name="Gotoh Y."/>
            <person name="Taniguchi I."/>
            <person name="Nakamura K."/>
            <person name="Hayashi T."/>
            <person name="Katayama T."/>
            <person name="Uemura T."/>
            <person name="Hattori Y."/>
        </authorList>
    </citation>
    <scope>NUCLEOTIDE SEQUENCE [LARGE SCALE GENOMIC DNA]</scope>
    <source>
        <strain evidence="6 7">SC-9</strain>
    </source>
</reference>
<feature type="transmembrane region" description="Helical" evidence="5">
    <location>
        <begin position="176"/>
        <end position="194"/>
    </location>
</feature>
<dbReference type="Proteomes" id="UP001360560">
    <property type="component" value="Unassembled WGS sequence"/>
</dbReference>
<comment type="caution">
    <text evidence="6">The sequence shown here is derived from an EMBL/GenBank/DDBJ whole genome shotgun (WGS) entry which is preliminary data.</text>
</comment>
<evidence type="ECO:0000256" key="5">
    <source>
        <dbReference type="SAM" id="Phobius"/>
    </source>
</evidence>
<evidence type="ECO:0000313" key="6">
    <source>
        <dbReference type="EMBL" id="GMM37883.1"/>
    </source>
</evidence>
<keyword evidence="4 5" id="KW-0472">Membrane</keyword>
<sequence>MSTPSRFTRIYRATYTQALIIGFLSFTQTGIYAAIAGLGAGGLQTVNTANISNSILFGVLVVFSPIFSILANKWGIKPIGNIGTIGFVFWSAGLYKNSKDGSQALIIAGATLCGVSAAAFWTSEATVAILYPEENQRGLFIGTWQLINKTGGLIAGAISLALNIKKNESGGVSLKTYIVLISIQCLGFPASFLLSPPEKVIRKDGSKLRSNITNKTWKEECQNFIKVLKRKEVIGLIPLFISVMWFNAWQSNYITHHFSVRARSLNSLLSALICALTDVVAAYFLDLKCLSRTQKVKASWAFLVLSMTGFFIYSLVLQKQFDFSPESGIDWHGNARFARSFIPFQIFKISGEYIFNWAYWVLGAYQFSSDEITHVAAILRSFESLGQCLAFVITVVNGNDMTSLIVSVVVFYVAVIPASYSVSLVNDEKILGILESDTDDTFSETKLDKNSDELIIEKQV</sequence>
<feature type="transmembrane region" description="Helical" evidence="5">
    <location>
        <begin position="233"/>
        <end position="249"/>
    </location>
</feature>
<keyword evidence="2 5" id="KW-0812">Transmembrane</keyword>
<evidence type="ECO:0000256" key="1">
    <source>
        <dbReference type="ARBA" id="ARBA00004141"/>
    </source>
</evidence>
<dbReference type="GO" id="GO:0016020">
    <property type="term" value="C:membrane"/>
    <property type="evidence" value="ECO:0007669"/>
    <property type="project" value="UniProtKB-SubCell"/>
</dbReference>
<name>A0AAV5QSS8_9ASCO</name>
<dbReference type="Pfam" id="PF07690">
    <property type="entry name" value="MFS_1"/>
    <property type="match status" value="1"/>
</dbReference>
<dbReference type="Gene3D" id="1.20.1250.20">
    <property type="entry name" value="MFS general substrate transporter like domains"/>
    <property type="match status" value="1"/>
</dbReference>
<dbReference type="PANTHER" id="PTHR23294">
    <property type="entry name" value="ET TRANSLATION PRODUCT-RELATED"/>
    <property type="match status" value="1"/>
</dbReference>
<feature type="transmembrane region" description="Helical" evidence="5">
    <location>
        <begin position="101"/>
        <end position="121"/>
    </location>
</feature>
<keyword evidence="7" id="KW-1185">Reference proteome</keyword>
<evidence type="ECO:0000256" key="4">
    <source>
        <dbReference type="ARBA" id="ARBA00023136"/>
    </source>
</evidence>
<feature type="transmembrane region" description="Helical" evidence="5">
    <location>
        <begin position="404"/>
        <end position="425"/>
    </location>
</feature>
<accession>A0AAV5QSS8</accession>
<gene>
    <name evidence="6" type="ORF">DASC09_052080</name>
</gene>
<dbReference type="InterPro" id="IPR051617">
    <property type="entry name" value="UNC-93-like_regulator"/>
</dbReference>
<evidence type="ECO:0000256" key="2">
    <source>
        <dbReference type="ARBA" id="ARBA00022692"/>
    </source>
</evidence>
<protein>
    <submittedName>
        <fullName evidence="6">Uncharacterized protein</fullName>
    </submittedName>
</protein>
<feature type="transmembrane region" description="Helical" evidence="5">
    <location>
        <begin position="78"/>
        <end position="95"/>
    </location>
</feature>
<dbReference type="InterPro" id="IPR036259">
    <property type="entry name" value="MFS_trans_sf"/>
</dbReference>
<dbReference type="GO" id="GO:0022857">
    <property type="term" value="F:transmembrane transporter activity"/>
    <property type="evidence" value="ECO:0007669"/>
    <property type="project" value="InterPro"/>
</dbReference>
<dbReference type="PANTHER" id="PTHR23294:SF57">
    <property type="entry name" value="CINA C-TERMINAL DOMAIN-CONTAINING PROTEIN"/>
    <property type="match status" value="1"/>
</dbReference>
<evidence type="ECO:0000313" key="7">
    <source>
        <dbReference type="Proteomes" id="UP001360560"/>
    </source>
</evidence>
<dbReference type="GeneID" id="90075858"/>
<feature type="transmembrane region" description="Helical" evidence="5">
    <location>
        <begin position="298"/>
        <end position="316"/>
    </location>
</feature>
<proteinExistence type="predicted"/>
<feature type="transmembrane region" description="Helical" evidence="5">
    <location>
        <begin position="20"/>
        <end position="39"/>
    </location>
</feature>
<dbReference type="AlphaFoldDB" id="A0AAV5QSS8"/>
<dbReference type="RefSeq" id="XP_064854879.1">
    <property type="nucleotide sequence ID" value="XM_064998807.1"/>
</dbReference>